<protein>
    <recommendedName>
        <fullName evidence="2">Uridine phosphorylase</fullName>
        <ecNumber evidence="1">2.4.2.3</ecNumber>
    </recommendedName>
</protein>
<dbReference type="GO" id="GO:0004731">
    <property type="term" value="F:purine-nucleoside phosphorylase activity"/>
    <property type="evidence" value="ECO:0007669"/>
    <property type="project" value="InterPro"/>
</dbReference>
<dbReference type="OrthoDB" id="9782889at2"/>
<evidence type="ECO:0000256" key="3">
    <source>
        <dbReference type="ARBA" id="ARBA00022676"/>
    </source>
</evidence>
<dbReference type="PANTHER" id="PTHR43691:SF11">
    <property type="entry name" value="FI09636P-RELATED"/>
    <property type="match status" value="1"/>
</dbReference>
<keyword evidence="8" id="KW-1185">Reference proteome</keyword>
<sequence>MSTAHISADAGDFAPDVLMPGDPYRARNMAAQLLDDARVVSDVRGIQAYTGTHAGRPLSVMASGMGSPSATIYATELVREFGVRRIVRVGTAGGITSRVGLRDVVVATAAHTDSAMTASRIPGVHFSHTPSFAMAARAVAADTAAARDGRVHAGAVFTSDHFYLDRPDLNTALAAHGTLAIEMESAALYAVAAAEDAEALTVVTISDHLLTREELTSDDRAQSFQDALEVALAALAD</sequence>
<dbReference type="InterPro" id="IPR000845">
    <property type="entry name" value="Nucleoside_phosphorylase_d"/>
</dbReference>
<dbReference type="EC" id="2.4.2.3" evidence="1"/>
<dbReference type="RefSeq" id="WP_083371383.1">
    <property type="nucleotide sequence ID" value="NZ_LT629776.1"/>
</dbReference>
<dbReference type="NCBIfam" id="TIGR00107">
    <property type="entry name" value="deoD"/>
    <property type="match status" value="1"/>
</dbReference>
<dbReference type="NCBIfam" id="NF004489">
    <property type="entry name" value="PRK05819.1"/>
    <property type="match status" value="1"/>
</dbReference>
<gene>
    <name evidence="7" type="ORF">SAMN04489860_0385</name>
</gene>
<evidence type="ECO:0000313" key="8">
    <source>
        <dbReference type="Proteomes" id="UP000185663"/>
    </source>
</evidence>
<feature type="domain" description="Nucleoside phosphorylase" evidence="6">
    <location>
        <begin position="17"/>
        <end position="234"/>
    </location>
</feature>
<evidence type="ECO:0000259" key="6">
    <source>
        <dbReference type="Pfam" id="PF01048"/>
    </source>
</evidence>
<dbReference type="Proteomes" id="UP000185663">
    <property type="component" value="Chromosome I"/>
</dbReference>
<keyword evidence="4" id="KW-0808">Transferase</keyword>
<dbReference type="eggNOG" id="COG0813">
    <property type="taxonomic scope" value="Bacteria"/>
</dbReference>
<dbReference type="STRING" id="545619.SAMN04489860_0385"/>
<dbReference type="AlphaFoldDB" id="A0A1H1N1K8"/>
<dbReference type="Pfam" id="PF01048">
    <property type="entry name" value="PNP_UDP_1"/>
    <property type="match status" value="1"/>
</dbReference>
<comment type="catalytic activity">
    <reaction evidence="5">
        <text>uridine + phosphate = alpha-D-ribose 1-phosphate + uracil</text>
        <dbReference type="Rhea" id="RHEA:24388"/>
        <dbReference type="ChEBI" id="CHEBI:16704"/>
        <dbReference type="ChEBI" id="CHEBI:17568"/>
        <dbReference type="ChEBI" id="CHEBI:43474"/>
        <dbReference type="ChEBI" id="CHEBI:57720"/>
        <dbReference type="EC" id="2.4.2.3"/>
    </reaction>
</comment>
<dbReference type="EMBL" id="LT629776">
    <property type="protein sequence ID" value="SDR92079.1"/>
    <property type="molecule type" value="Genomic_DNA"/>
</dbReference>
<dbReference type="GO" id="GO:0006152">
    <property type="term" value="P:purine nucleoside catabolic process"/>
    <property type="evidence" value="ECO:0007669"/>
    <property type="project" value="TreeGrafter"/>
</dbReference>
<organism evidence="7 8">
    <name type="scientific">Paraoerskovia marina</name>
    <dbReference type="NCBI Taxonomy" id="545619"/>
    <lineage>
        <taxon>Bacteria</taxon>
        <taxon>Bacillati</taxon>
        <taxon>Actinomycetota</taxon>
        <taxon>Actinomycetes</taxon>
        <taxon>Micrococcales</taxon>
        <taxon>Cellulomonadaceae</taxon>
        <taxon>Paraoerskovia</taxon>
    </lineage>
</organism>
<dbReference type="PANTHER" id="PTHR43691">
    <property type="entry name" value="URIDINE PHOSPHORYLASE"/>
    <property type="match status" value="1"/>
</dbReference>
<name>A0A1H1N1K8_9CELL</name>
<dbReference type="GO" id="GO:0004850">
    <property type="term" value="F:uridine phosphorylase activity"/>
    <property type="evidence" value="ECO:0007669"/>
    <property type="project" value="UniProtKB-EC"/>
</dbReference>
<reference evidence="8" key="1">
    <citation type="submission" date="2016-10" db="EMBL/GenBank/DDBJ databases">
        <authorList>
            <person name="Varghese N."/>
            <person name="Submissions S."/>
        </authorList>
    </citation>
    <scope>NUCLEOTIDE SEQUENCE [LARGE SCALE GENOMIC DNA]</scope>
    <source>
        <strain evidence="8">DSM 22126</strain>
    </source>
</reference>
<dbReference type="InterPro" id="IPR004402">
    <property type="entry name" value="DeoD-type"/>
</dbReference>
<dbReference type="Gene3D" id="3.40.50.1580">
    <property type="entry name" value="Nucleoside phosphorylase domain"/>
    <property type="match status" value="1"/>
</dbReference>
<proteinExistence type="predicted"/>
<evidence type="ECO:0000256" key="1">
    <source>
        <dbReference type="ARBA" id="ARBA00011888"/>
    </source>
</evidence>
<evidence type="ECO:0000256" key="5">
    <source>
        <dbReference type="ARBA" id="ARBA00048447"/>
    </source>
</evidence>
<evidence type="ECO:0000256" key="4">
    <source>
        <dbReference type="ARBA" id="ARBA00022679"/>
    </source>
</evidence>
<keyword evidence="3" id="KW-0328">Glycosyltransferase</keyword>
<accession>A0A1H1N1K8</accession>
<dbReference type="GO" id="GO:0005829">
    <property type="term" value="C:cytosol"/>
    <property type="evidence" value="ECO:0007669"/>
    <property type="project" value="TreeGrafter"/>
</dbReference>
<dbReference type="SUPFAM" id="SSF53167">
    <property type="entry name" value="Purine and uridine phosphorylases"/>
    <property type="match status" value="1"/>
</dbReference>
<evidence type="ECO:0000313" key="7">
    <source>
        <dbReference type="EMBL" id="SDR92079.1"/>
    </source>
</evidence>
<dbReference type="InterPro" id="IPR035994">
    <property type="entry name" value="Nucleoside_phosphorylase_sf"/>
</dbReference>
<evidence type="ECO:0000256" key="2">
    <source>
        <dbReference type="ARBA" id="ARBA00021980"/>
    </source>
</evidence>